<dbReference type="OrthoDB" id="61280at2759"/>
<evidence type="ECO:0000259" key="1">
    <source>
        <dbReference type="PROSITE" id="PS50222"/>
    </source>
</evidence>
<evidence type="ECO:0000313" key="3">
    <source>
        <dbReference type="Proteomes" id="UP000030762"/>
    </source>
</evidence>
<dbReference type="InParanoid" id="T0PYQ5"/>
<accession>T0PYQ5</accession>
<keyword evidence="3" id="KW-1185">Reference proteome</keyword>
<sequence>MANSYNKVDNQGALMGNWVEEEALRDRTGHSRYKTWDPKEGMGLSHPRVIAHSSATEAKDYRAASRTTPYCEDFVIPSSVGPRERRRLEELHAQAKALKIAMDGEPEDVSVKESTAHASFKAAENEYLVHGITRVAPRGKGGFKDYDPSIVGKTRGEVAAMDAAKLQVHKETPHCATVTKYTHAITSGEGLGFPLTAAEPGRNPFGKSTGFSNDIYDTRVRHAEASYPGAETILGSGLNLHARSAVSKLQQWAQAPDKRRALVKVGLDVQGDISLKELLLALHEIGVTVPDKDIQQLFVSLDKNQGGAIEWTAFEALVLNL</sequence>
<organism evidence="2 3">
    <name type="scientific">Saprolegnia diclina (strain VS20)</name>
    <dbReference type="NCBI Taxonomy" id="1156394"/>
    <lineage>
        <taxon>Eukaryota</taxon>
        <taxon>Sar</taxon>
        <taxon>Stramenopiles</taxon>
        <taxon>Oomycota</taxon>
        <taxon>Saprolegniomycetes</taxon>
        <taxon>Saprolegniales</taxon>
        <taxon>Saprolegniaceae</taxon>
        <taxon>Saprolegnia</taxon>
    </lineage>
</organism>
<dbReference type="GeneID" id="19956678"/>
<dbReference type="Proteomes" id="UP000030762">
    <property type="component" value="Unassembled WGS sequence"/>
</dbReference>
<name>T0PYQ5_SAPDV</name>
<feature type="domain" description="EF-hand" evidence="1">
    <location>
        <begin position="289"/>
        <end position="321"/>
    </location>
</feature>
<dbReference type="eggNOG" id="ENOG502S1X5">
    <property type="taxonomic scope" value="Eukaryota"/>
</dbReference>
<evidence type="ECO:0000313" key="2">
    <source>
        <dbReference type="EMBL" id="EQC26215.1"/>
    </source>
</evidence>
<dbReference type="OMA" id="ITTYNVK"/>
<reference evidence="2 3" key="1">
    <citation type="submission" date="2012-04" db="EMBL/GenBank/DDBJ databases">
        <title>The Genome Sequence of Saprolegnia declina VS20.</title>
        <authorList>
            <consortium name="The Broad Institute Genome Sequencing Platform"/>
            <person name="Russ C."/>
            <person name="Nusbaum C."/>
            <person name="Tyler B."/>
            <person name="van West P."/>
            <person name="Dieguez-Uribeondo J."/>
            <person name="de Bruijn I."/>
            <person name="Tripathy S."/>
            <person name="Jiang R."/>
            <person name="Young S.K."/>
            <person name="Zeng Q."/>
            <person name="Gargeya S."/>
            <person name="Fitzgerald M."/>
            <person name="Haas B."/>
            <person name="Abouelleil A."/>
            <person name="Alvarado L."/>
            <person name="Arachchi H.M."/>
            <person name="Berlin A."/>
            <person name="Chapman S.B."/>
            <person name="Goldberg J."/>
            <person name="Griggs A."/>
            <person name="Gujja S."/>
            <person name="Hansen M."/>
            <person name="Howarth C."/>
            <person name="Imamovic A."/>
            <person name="Larimer J."/>
            <person name="McCowen C."/>
            <person name="Montmayeur A."/>
            <person name="Murphy C."/>
            <person name="Neiman D."/>
            <person name="Pearson M."/>
            <person name="Priest M."/>
            <person name="Roberts A."/>
            <person name="Saif S."/>
            <person name="Shea T."/>
            <person name="Sisk P."/>
            <person name="Sykes S."/>
            <person name="Wortman J."/>
            <person name="Nusbaum C."/>
            <person name="Birren B."/>
        </authorList>
    </citation>
    <scope>NUCLEOTIDE SEQUENCE [LARGE SCALE GENOMIC DNA]</scope>
    <source>
        <strain evidence="2 3">VS20</strain>
    </source>
</reference>
<dbReference type="GO" id="GO:0005509">
    <property type="term" value="F:calcium ion binding"/>
    <property type="evidence" value="ECO:0007669"/>
    <property type="project" value="InterPro"/>
</dbReference>
<dbReference type="AlphaFoldDB" id="T0PYQ5"/>
<dbReference type="VEuPathDB" id="FungiDB:SDRG_15951"/>
<dbReference type="SUPFAM" id="SSF47473">
    <property type="entry name" value="EF-hand"/>
    <property type="match status" value="1"/>
</dbReference>
<dbReference type="InterPro" id="IPR002048">
    <property type="entry name" value="EF_hand_dom"/>
</dbReference>
<proteinExistence type="predicted"/>
<dbReference type="EMBL" id="JH767238">
    <property type="protein sequence ID" value="EQC26215.1"/>
    <property type="molecule type" value="Genomic_DNA"/>
</dbReference>
<protein>
    <recommendedName>
        <fullName evidence="1">EF-hand domain-containing protein</fullName>
    </recommendedName>
</protein>
<dbReference type="RefSeq" id="XP_008620360.1">
    <property type="nucleotide sequence ID" value="XM_008622138.1"/>
</dbReference>
<dbReference type="InterPro" id="IPR011992">
    <property type="entry name" value="EF-hand-dom_pair"/>
</dbReference>
<dbReference type="PROSITE" id="PS50222">
    <property type="entry name" value="EF_HAND_2"/>
    <property type="match status" value="1"/>
</dbReference>
<dbReference type="Gene3D" id="1.10.238.10">
    <property type="entry name" value="EF-hand"/>
    <property type="match status" value="1"/>
</dbReference>
<gene>
    <name evidence="2" type="ORF">SDRG_15951</name>
</gene>